<dbReference type="AlphaFoldDB" id="A0A9W9DKJ8"/>
<dbReference type="EMBL" id="JANVFS010000025">
    <property type="protein sequence ID" value="KAJ4473365.1"/>
    <property type="molecule type" value="Genomic_DNA"/>
</dbReference>
<dbReference type="Proteomes" id="UP001150238">
    <property type="component" value="Unassembled WGS sequence"/>
</dbReference>
<evidence type="ECO:0000313" key="1">
    <source>
        <dbReference type="EMBL" id="KAJ4473365.1"/>
    </source>
</evidence>
<reference evidence="1" key="1">
    <citation type="submission" date="2022-08" db="EMBL/GenBank/DDBJ databases">
        <authorList>
            <consortium name="DOE Joint Genome Institute"/>
            <person name="Min B."/>
            <person name="Riley R."/>
            <person name="Sierra-Patev S."/>
            <person name="Naranjo-Ortiz M."/>
            <person name="Looney B."/>
            <person name="Konkel Z."/>
            <person name="Slot J.C."/>
            <person name="Sakamoto Y."/>
            <person name="Steenwyk J.L."/>
            <person name="Rokas A."/>
            <person name="Carro J."/>
            <person name="Camarero S."/>
            <person name="Ferreira P."/>
            <person name="Molpeceres G."/>
            <person name="Ruiz-Duenas F.J."/>
            <person name="Serrano A."/>
            <person name="Henrissat B."/>
            <person name="Drula E."/>
            <person name="Hughes K.W."/>
            <person name="Mata J.L."/>
            <person name="Ishikawa N.K."/>
            <person name="Vargas-Isla R."/>
            <person name="Ushijima S."/>
            <person name="Smith C.A."/>
            <person name="Ahrendt S."/>
            <person name="Andreopoulos W."/>
            <person name="He G."/>
            <person name="Labutti K."/>
            <person name="Lipzen A."/>
            <person name="Ng V."/>
            <person name="Sandor L."/>
            <person name="Barry K."/>
            <person name="Martinez A.T."/>
            <person name="Xiao Y."/>
            <person name="Gibbons J.G."/>
            <person name="Terashima K."/>
            <person name="Hibbett D.S."/>
            <person name="Grigoriev I.V."/>
        </authorList>
    </citation>
    <scope>NUCLEOTIDE SEQUENCE</scope>
    <source>
        <strain evidence="1">Sp2 HRB7682 ss15</strain>
    </source>
</reference>
<gene>
    <name evidence="1" type="ORF">C8J55DRAFT_433660</name>
</gene>
<reference evidence="1" key="2">
    <citation type="journal article" date="2023" name="Proc. Natl. Acad. Sci. U.S.A.">
        <title>A global phylogenomic analysis of the shiitake genus Lentinula.</title>
        <authorList>
            <person name="Sierra-Patev S."/>
            <person name="Min B."/>
            <person name="Naranjo-Ortiz M."/>
            <person name="Looney B."/>
            <person name="Konkel Z."/>
            <person name="Slot J.C."/>
            <person name="Sakamoto Y."/>
            <person name="Steenwyk J.L."/>
            <person name="Rokas A."/>
            <person name="Carro J."/>
            <person name="Camarero S."/>
            <person name="Ferreira P."/>
            <person name="Molpeceres G."/>
            <person name="Ruiz-Duenas F.J."/>
            <person name="Serrano A."/>
            <person name="Henrissat B."/>
            <person name="Drula E."/>
            <person name="Hughes K.W."/>
            <person name="Mata J.L."/>
            <person name="Ishikawa N.K."/>
            <person name="Vargas-Isla R."/>
            <person name="Ushijima S."/>
            <person name="Smith C.A."/>
            <person name="Donoghue J."/>
            <person name="Ahrendt S."/>
            <person name="Andreopoulos W."/>
            <person name="He G."/>
            <person name="LaButti K."/>
            <person name="Lipzen A."/>
            <person name="Ng V."/>
            <person name="Riley R."/>
            <person name="Sandor L."/>
            <person name="Barry K."/>
            <person name="Martinez A.T."/>
            <person name="Xiao Y."/>
            <person name="Gibbons J.G."/>
            <person name="Terashima K."/>
            <person name="Grigoriev I.V."/>
            <person name="Hibbett D."/>
        </authorList>
    </citation>
    <scope>NUCLEOTIDE SEQUENCE</scope>
    <source>
        <strain evidence="1">Sp2 HRB7682 ss15</strain>
    </source>
</reference>
<organism evidence="1 2">
    <name type="scientific">Lentinula lateritia</name>
    <dbReference type="NCBI Taxonomy" id="40482"/>
    <lineage>
        <taxon>Eukaryota</taxon>
        <taxon>Fungi</taxon>
        <taxon>Dikarya</taxon>
        <taxon>Basidiomycota</taxon>
        <taxon>Agaricomycotina</taxon>
        <taxon>Agaricomycetes</taxon>
        <taxon>Agaricomycetidae</taxon>
        <taxon>Agaricales</taxon>
        <taxon>Marasmiineae</taxon>
        <taxon>Omphalotaceae</taxon>
        <taxon>Lentinula</taxon>
    </lineage>
</organism>
<protein>
    <submittedName>
        <fullName evidence="1">Uncharacterized protein</fullName>
    </submittedName>
</protein>
<accession>A0A9W9DKJ8</accession>
<sequence length="226" mass="25954">MYLRNLSISIQSISPKSNPLSVVVSQPNYCQNLPTASPPVIPGKRILIRSALSKSKNRYLSLLNSSSDRVEAFRLELQYFLWEGRVDEAGEEDEDVQRVLRGIELLVKRGSNDYSSGILGQVKYLSGKKTSVDRLLFRREPLQKVSMNIRLQPAVRCIFNPQECILRRFIYLSPCHLPREAGKVLFKERVSNIFRVCNWEFELEDSSNRALKEKDARVCGYTYHGP</sequence>
<proteinExistence type="predicted"/>
<comment type="caution">
    <text evidence="1">The sequence shown here is derived from an EMBL/GenBank/DDBJ whole genome shotgun (WGS) entry which is preliminary data.</text>
</comment>
<name>A0A9W9DKJ8_9AGAR</name>
<evidence type="ECO:0000313" key="2">
    <source>
        <dbReference type="Proteomes" id="UP001150238"/>
    </source>
</evidence>